<protein>
    <submittedName>
        <fullName evidence="1">Uncharacterized protein</fullName>
    </submittedName>
</protein>
<keyword evidence="2" id="KW-1185">Reference proteome</keyword>
<comment type="caution">
    <text evidence="1">The sequence shown here is derived from an EMBL/GenBank/DDBJ whole genome shotgun (WGS) entry which is preliminary data.</text>
</comment>
<sequence>MNNLSDLPDPALLNILSCFDAVGVSLISSSGLLPKRITNSNVLWSELEGHIPPTSRSQRAAGDISETSVGTLRPLWTAIRDNGGPAIQENKTSEGQSLRLRVLLHDYCARFAMDLYHSAISTHFNNHMQWQGCEDEHACNLPMLMDFGSGTTQGEFRQILQHYDYFVWIYDHSDNRKERVIWQGFVPVIGFRTEVFQGMHYDDHVTLTVELGLRVAKTDWMLLDDIFCAPSCSIIVLAVDHNDVLAMPSLASFTSWHYGSEPFIGTRHCNGQLHGDFQSWEFGAWSDHLNWNHQGPHRERKIMTDFDPESLDTQDQPMYVIGLELSDFH</sequence>
<dbReference type="EMBL" id="CAICTM010000073">
    <property type="protein sequence ID" value="CAB9500053.1"/>
    <property type="molecule type" value="Genomic_DNA"/>
</dbReference>
<gene>
    <name evidence="1" type="ORF">SEMRO_74_G040960.1</name>
</gene>
<name>A0A9N8H7S9_9STRA</name>
<accession>A0A9N8H7S9</accession>
<evidence type="ECO:0000313" key="1">
    <source>
        <dbReference type="EMBL" id="CAB9500053.1"/>
    </source>
</evidence>
<proteinExistence type="predicted"/>
<dbReference type="Proteomes" id="UP001153069">
    <property type="component" value="Unassembled WGS sequence"/>
</dbReference>
<dbReference type="AlphaFoldDB" id="A0A9N8H7S9"/>
<evidence type="ECO:0000313" key="2">
    <source>
        <dbReference type="Proteomes" id="UP001153069"/>
    </source>
</evidence>
<reference evidence="1" key="1">
    <citation type="submission" date="2020-06" db="EMBL/GenBank/DDBJ databases">
        <authorList>
            <consortium name="Plant Systems Biology data submission"/>
        </authorList>
    </citation>
    <scope>NUCLEOTIDE SEQUENCE</scope>
    <source>
        <strain evidence="1">D6</strain>
    </source>
</reference>
<organism evidence="1 2">
    <name type="scientific">Seminavis robusta</name>
    <dbReference type="NCBI Taxonomy" id="568900"/>
    <lineage>
        <taxon>Eukaryota</taxon>
        <taxon>Sar</taxon>
        <taxon>Stramenopiles</taxon>
        <taxon>Ochrophyta</taxon>
        <taxon>Bacillariophyta</taxon>
        <taxon>Bacillariophyceae</taxon>
        <taxon>Bacillariophycidae</taxon>
        <taxon>Naviculales</taxon>
        <taxon>Naviculaceae</taxon>
        <taxon>Seminavis</taxon>
    </lineage>
</organism>